<name>A0A3B1A408_9ZZZZ</name>
<sequence length="43" mass="4595">MANVLLFGPLADVLDTSSIEIELGDQTRTIHGLLSKLSDKGPE</sequence>
<evidence type="ECO:0008006" key="2">
    <source>
        <dbReference type="Google" id="ProtNLM"/>
    </source>
</evidence>
<dbReference type="AlphaFoldDB" id="A0A3B1A408"/>
<evidence type="ECO:0000313" key="1">
    <source>
        <dbReference type="EMBL" id="VAW92919.1"/>
    </source>
</evidence>
<gene>
    <name evidence="1" type="ORF">MNBD_GAMMA21-925</name>
</gene>
<protein>
    <recommendedName>
        <fullName evidence="2">Molybdopterin synthase sulfur carrier subunit</fullName>
    </recommendedName>
</protein>
<proteinExistence type="predicted"/>
<dbReference type="EMBL" id="UOFR01000018">
    <property type="protein sequence ID" value="VAW92919.1"/>
    <property type="molecule type" value="Genomic_DNA"/>
</dbReference>
<organism evidence="1">
    <name type="scientific">hydrothermal vent metagenome</name>
    <dbReference type="NCBI Taxonomy" id="652676"/>
    <lineage>
        <taxon>unclassified sequences</taxon>
        <taxon>metagenomes</taxon>
        <taxon>ecological metagenomes</taxon>
    </lineage>
</organism>
<reference evidence="1" key="1">
    <citation type="submission" date="2018-06" db="EMBL/GenBank/DDBJ databases">
        <authorList>
            <person name="Zhirakovskaya E."/>
        </authorList>
    </citation>
    <scope>NUCLEOTIDE SEQUENCE</scope>
</reference>
<accession>A0A3B1A408</accession>